<comment type="caution">
    <text evidence="1">The sequence shown here is derived from an EMBL/GenBank/DDBJ whole genome shotgun (WGS) entry which is preliminary data.</text>
</comment>
<accession>A0A811LTG6</accession>
<keyword evidence="2" id="KW-1185">Reference proteome</keyword>
<evidence type="ECO:0008006" key="3">
    <source>
        <dbReference type="Google" id="ProtNLM"/>
    </source>
</evidence>
<dbReference type="Proteomes" id="UP000783686">
    <property type="component" value="Unassembled WGS sequence"/>
</dbReference>
<proteinExistence type="predicted"/>
<reference evidence="1" key="1">
    <citation type="submission" date="2020-09" db="EMBL/GenBank/DDBJ databases">
        <authorList>
            <person name="Kikuchi T."/>
        </authorList>
    </citation>
    <scope>NUCLEOTIDE SEQUENCE</scope>
    <source>
        <strain evidence="1">SH1</strain>
    </source>
</reference>
<dbReference type="AlphaFoldDB" id="A0A811LTG6"/>
<name>A0A811LTG6_9BILA</name>
<protein>
    <recommendedName>
        <fullName evidence="3">Late endosomal/lysosomal adaptor and MAPK and MTOR activator 4</fullName>
    </recommendedName>
</protein>
<evidence type="ECO:0000313" key="1">
    <source>
        <dbReference type="EMBL" id="CAD5231259.1"/>
    </source>
</evidence>
<sequence>MSATCEEQGLMIIDEGNVVQAVGSMTKMKKFCSLFCQIINAATEDALTSTDMLETITIAYPRHYLAISKKDTKVYVIRMGHTGSAEMFVNSELNTLETTSVSKIIGENLPSGDELVEEQK</sequence>
<dbReference type="EMBL" id="CAJFDH010000006">
    <property type="protein sequence ID" value="CAD5231259.1"/>
    <property type="molecule type" value="Genomic_DNA"/>
</dbReference>
<dbReference type="OrthoDB" id="5832901at2759"/>
<dbReference type="EMBL" id="CAJFCW020000006">
    <property type="protein sequence ID" value="CAG9128617.1"/>
    <property type="molecule type" value="Genomic_DNA"/>
</dbReference>
<dbReference type="Proteomes" id="UP000614601">
    <property type="component" value="Unassembled WGS sequence"/>
</dbReference>
<gene>
    <name evidence="1" type="ORF">BOKJ2_LOCUS14552</name>
</gene>
<organism evidence="1 2">
    <name type="scientific">Bursaphelenchus okinawaensis</name>
    <dbReference type="NCBI Taxonomy" id="465554"/>
    <lineage>
        <taxon>Eukaryota</taxon>
        <taxon>Metazoa</taxon>
        <taxon>Ecdysozoa</taxon>
        <taxon>Nematoda</taxon>
        <taxon>Chromadorea</taxon>
        <taxon>Rhabditida</taxon>
        <taxon>Tylenchina</taxon>
        <taxon>Tylenchomorpha</taxon>
        <taxon>Aphelenchoidea</taxon>
        <taxon>Aphelenchoididae</taxon>
        <taxon>Bursaphelenchus</taxon>
    </lineage>
</organism>
<evidence type="ECO:0000313" key="2">
    <source>
        <dbReference type="Proteomes" id="UP000614601"/>
    </source>
</evidence>